<evidence type="ECO:0000313" key="2">
    <source>
        <dbReference type="EMBL" id="MPC26426.1"/>
    </source>
</evidence>
<comment type="caution">
    <text evidence="2">The sequence shown here is derived from an EMBL/GenBank/DDBJ whole genome shotgun (WGS) entry which is preliminary data.</text>
</comment>
<name>A0A5B7DZQ1_PORTR</name>
<gene>
    <name evidence="2" type="ORF">E2C01_019566</name>
</gene>
<evidence type="ECO:0000313" key="3">
    <source>
        <dbReference type="Proteomes" id="UP000324222"/>
    </source>
</evidence>
<protein>
    <submittedName>
        <fullName evidence="2">Uncharacterized protein</fullName>
    </submittedName>
</protein>
<proteinExistence type="predicted"/>
<dbReference type="EMBL" id="VSRR010001597">
    <property type="protein sequence ID" value="MPC26426.1"/>
    <property type="molecule type" value="Genomic_DNA"/>
</dbReference>
<dbReference type="AlphaFoldDB" id="A0A5B7DZQ1"/>
<feature type="region of interest" description="Disordered" evidence="1">
    <location>
        <begin position="1"/>
        <end position="77"/>
    </location>
</feature>
<sequence>MPRCSRREGQDREMSLGPEDGHVAWGSGQAEAKRGHVGLGPDARHGNATATRRRSGDTHGGGGSATQRGTGSLLLTH</sequence>
<evidence type="ECO:0000256" key="1">
    <source>
        <dbReference type="SAM" id="MobiDB-lite"/>
    </source>
</evidence>
<organism evidence="2 3">
    <name type="scientific">Portunus trituberculatus</name>
    <name type="common">Swimming crab</name>
    <name type="synonym">Neptunus trituberculatus</name>
    <dbReference type="NCBI Taxonomy" id="210409"/>
    <lineage>
        <taxon>Eukaryota</taxon>
        <taxon>Metazoa</taxon>
        <taxon>Ecdysozoa</taxon>
        <taxon>Arthropoda</taxon>
        <taxon>Crustacea</taxon>
        <taxon>Multicrustacea</taxon>
        <taxon>Malacostraca</taxon>
        <taxon>Eumalacostraca</taxon>
        <taxon>Eucarida</taxon>
        <taxon>Decapoda</taxon>
        <taxon>Pleocyemata</taxon>
        <taxon>Brachyura</taxon>
        <taxon>Eubrachyura</taxon>
        <taxon>Portunoidea</taxon>
        <taxon>Portunidae</taxon>
        <taxon>Portuninae</taxon>
        <taxon>Portunus</taxon>
    </lineage>
</organism>
<feature type="compositionally biased region" description="Basic and acidic residues" evidence="1">
    <location>
        <begin position="1"/>
        <end position="22"/>
    </location>
</feature>
<reference evidence="2 3" key="1">
    <citation type="submission" date="2019-05" db="EMBL/GenBank/DDBJ databases">
        <title>Another draft genome of Portunus trituberculatus and its Hox gene families provides insights of decapod evolution.</title>
        <authorList>
            <person name="Jeong J.-H."/>
            <person name="Song I."/>
            <person name="Kim S."/>
            <person name="Choi T."/>
            <person name="Kim D."/>
            <person name="Ryu S."/>
            <person name="Kim W."/>
        </authorList>
    </citation>
    <scope>NUCLEOTIDE SEQUENCE [LARGE SCALE GENOMIC DNA]</scope>
    <source>
        <tissue evidence="2">Muscle</tissue>
    </source>
</reference>
<accession>A0A5B7DZQ1</accession>
<dbReference type="Proteomes" id="UP000324222">
    <property type="component" value="Unassembled WGS sequence"/>
</dbReference>
<keyword evidence="3" id="KW-1185">Reference proteome</keyword>